<evidence type="ECO:0000313" key="3">
    <source>
        <dbReference type="EMBL" id="VVN99255.1"/>
    </source>
</evidence>
<comment type="similarity">
    <text evidence="1">Belongs to the short-chain dehydrogenases/reductases (SDR) family.</text>
</comment>
<dbReference type="Gene3D" id="3.40.50.720">
    <property type="entry name" value="NAD(P)-binding Rossmann-like Domain"/>
    <property type="match status" value="1"/>
</dbReference>
<dbReference type="GO" id="GO:0016020">
    <property type="term" value="C:membrane"/>
    <property type="evidence" value="ECO:0007669"/>
    <property type="project" value="TreeGrafter"/>
</dbReference>
<evidence type="ECO:0000256" key="1">
    <source>
        <dbReference type="ARBA" id="ARBA00006484"/>
    </source>
</evidence>
<evidence type="ECO:0000313" key="4">
    <source>
        <dbReference type="Proteomes" id="UP000337909"/>
    </source>
</evidence>
<gene>
    <name evidence="3" type="primary">hcaB_1</name>
    <name evidence="3" type="ORF">PS691_02493</name>
</gene>
<dbReference type="EC" id="1.3.1.87" evidence="3"/>
<reference evidence="3 4" key="1">
    <citation type="submission" date="2019-09" db="EMBL/GenBank/DDBJ databases">
        <authorList>
            <person name="Chandra G."/>
            <person name="Truman W A."/>
        </authorList>
    </citation>
    <scope>NUCLEOTIDE SEQUENCE [LARGE SCALE GENOMIC DNA]</scope>
    <source>
        <strain evidence="3">PS691</strain>
    </source>
</reference>
<protein>
    <submittedName>
        <fullName evidence="3">3-phenylpropionate-dihydrodiol/cinnamic acid-dihydrodiol dehydrogenase</fullName>
        <ecNumber evidence="3">1.3.1.87</ecNumber>
    </submittedName>
</protein>
<keyword evidence="2 3" id="KW-0560">Oxidoreductase</keyword>
<dbReference type="PRINTS" id="PR00081">
    <property type="entry name" value="GDHRDH"/>
</dbReference>
<dbReference type="InterPro" id="IPR002347">
    <property type="entry name" value="SDR_fam"/>
</dbReference>
<dbReference type="RefSeq" id="WP_150642497.1">
    <property type="nucleotide sequence ID" value="NZ_CABVHQ010000021.1"/>
</dbReference>
<dbReference type="AlphaFoldDB" id="A0A5E7C4R4"/>
<dbReference type="OrthoDB" id="335726at2"/>
<sequence length="236" mass="25570">MRRTPPRRIWLTGAASGIGAALAEELLKSGAHLALSARAVAPLQALSMRFPGQVLLVPGDLTNSQQVREISERISEAWGSLDSLILNAGTCEYVDARQHDSSIIEHVVRTNLLASSYCIEASLPLLRAGNKPHLVGIASSVTWLQLPQTADNGACNTGLRSLFESLRIDLAPQGIDVTVLSPGFIDTPFIDENDLPMPQNWPLDKAARHVLEEIRSRPPKIAFAALSMAGFWPLPK</sequence>
<dbReference type="EMBL" id="CABVHQ010000021">
    <property type="protein sequence ID" value="VVN99255.1"/>
    <property type="molecule type" value="Genomic_DNA"/>
</dbReference>
<name>A0A5E7C4R4_PSEFL</name>
<dbReference type="Proteomes" id="UP000337909">
    <property type="component" value="Unassembled WGS sequence"/>
</dbReference>
<dbReference type="CDD" id="cd05233">
    <property type="entry name" value="SDR_c"/>
    <property type="match status" value="1"/>
</dbReference>
<organism evidence="3 4">
    <name type="scientific">Pseudomonas fluorescens</name>
    <dbReference type="NCBI Taxonomy" id="294"/>
    <lineage>
        <taxon>Bacteria</taxon>
        <taxon>Pseudomonadati</taxon>
        <taxon>Pseudomonadota</taxon>
        <taxon>Gammaproteobacteria</taxon>
        <taxon>Pseudomonadales</taxon>
        <taxon>Pseudomonadaceae</taxon>
        <taxon>Pseudomonas</taxon>
    </lineage>
</organism>
<dbReference type="Pfam" id="PF00106">
    <property type="entry name" value="adh_short"/>
    <property type="match status" value="1"/>
</dbReference>
<dbReference type="PANTHER" id="PTHR44196:SF1">
    <property type="entry name" value="DEHYDROGENASE_REDUCTASE SDR FAMILY MEMBER 7B"/>
    <property type="match status" value="1"/>
</dbReference>
<dbReference type="SUPFAM" id="SSF51735">
    <property type="entry name" value="NAD(P)-binding Rossmann-fold domains"/>
    <property type="match status" value="1"/>
</dbReference>
<evidence type="ECO:0000256" key="2">
    <source>
        <dbReference type="ARBA" id="ARBA00023002"/>
    </source>
</evidence>
<proteinExistence type="inferred from homology"/>
<accession>A0A5E7C4R4</accession>
<dbReference type="GO" id="GO:0018498">
    <property type="term" value="F:2,3-dihydroxy-2,3-dihydro-phenylpropionate dehydrogenase activity"/>
    <property type="evidence" value="ECO:0007669"/>
    <property type="project" value="UniProtKB-EC"/>
</dbReference>
<dbReference type="InterPro" id="IPR036291">
    <property type="entry name" value="NAD(P)-bd_dom_sf"/>
</dbReference>
<dbReference type="PANTHER" id="PTHR44196">
    <property type="entry name" value="DEHYDROGENASE/REDUCTASE SDR FAMILY MEMBER 7B"/>
    <property type="match status" value="1"/>
</dbReference>